<reference evidence="1" key="1">
    <citation type="submission" date="2012-04" db="EMBL/GenBank/DDBJ databases">
        <title>The Genome Sequence of Loa loa.</title>
        <authorList>
            <consortium name="The Broad Institute Genome Sequencing Platform"/>
            <consortium name="Broad Institute Genome Sequencing Center for Infectious Disease"/>
            <person name="Nutman T.B."/>
            <person name="Fink D.L."/>
            <person name="Russ C."/>
            <person name="Young S."/>
            <person name="Zeng Q."/>
            <person name="Gargeya S."/>
            <person name="Alvarado L."/>
            <person name="Berlin A."/>
            <person name="Chapman S.B."/>
            <person name="Chen Z."/>
            <person name="Freedman E."/>
            <person name="Gellesch M."/>
            <person name="Goldberg J."/>
            <person name="Griggs A."/>
            <person name="Gujja S."/>
            <person name="Heilman E.R."/>
            <person name="Heiman D."/>
            <person name="Howarth C."/>
            <person name="Mehta T."/>
            <person name="Neiman D."/>
            <person name="Pearson M."/>
            <person name="Roberts A."/>
            <person name="Saif S."/>
            <person name="Shea T."/>
            <person name="Shenoy N."/>
            <person name="Sisk P."/>
            <person name="Stolte C."/>
            <person name="Sykes S."/>
            <person name="White J."/>
            <person name="Yandava C."/>
            <person name="Haas B."/>
            <person name="Henn M.R."/>
            <person name="Nusbaum C."/>
            <person name="Birren B."/>
        </authorList>
    </citation>
    <scope>NUCLEOTIDE SEQUENCE [LARGE SCALE GENOMIC DNA]</scope>
</reference>
<dbReference type="InParanoid" id="A0A1S0U728"/>
<evidence type="ECO:0000313" key="1">
    <source>
        <dbReference type="EMBL" id="EFO26262.1"/>
    </source>
</evidence>
<sequence>MTDNPKKLFLKFDSVKVLFYAIFENFTNVQREELKKTVAYDVTKVGVLIQRHRQKNPLLVRNDPHLRDTVMESQRVFNRTNTLKIPTIPTLKIRDDRSQVTRQVSFLSAILNQ</sequence>
<dbReference type="GeneID" id="9939608"/>
<accession>A0A1S0U728</accession>
<dbReference type="CTD" id="9939608"/>
<proteinExistence type="predicted"/>
<dbReference type="RefSeq" id="XP_003137806.1">
    <property type="nucleotide sequence ID" value="XM_003137758.1"/>
</dbReference>
<dbReference type="KEGG" id="loa:LOAG_02220"/>
<dbReference type="AlphaFoldDB" id="A0A1S0U728"/>
<name>A0A1S0U728_LOALO</name>
<organism evidence="1">
    <name type="scientific">Loa loa</name>
    <name type="common">Eye worm</name>
    <name type="synonym">Filaria loa</name>
    <dbReference type="NCBI Taxonomy" id="7209"/>
    <lineage>
        <taxon>Eukaryota</taxon>
        <taxon>Metazoa</taxon>
        <taxon>Ecdysozoa</taxon>
        <taxon>Nematoda</taxon>
        <taxon>Chromadorea</taxon>
        <taxon>Rhabditida</taxon>
        <taxon>Spirurina</taxon>
        <taxon>Spiruromorpha</taxon>
        <taxon>Filarioidea</taxon>
        <taxon>Onchocercidae</taxon>
        <taxon>Loa</taxon>
    </lineage>
</organism>
<protein>
    <submittedName>
        <fullName evidence="1">Uncharacterized protein</fullName>
    </submittedName>
</protein>
<gene>
    <name evidence="1" type="ORF">LOAG_02220</name>
</gene>
<dbReference type="EMBL" id="JH712239">
    <property type="protein sequence ID" value="EFO26262.1"/>
    <property type="molecule type" value="Genomic_DNA"/>
</dbReference>